<keyword evidence="7" id="KW-1185">Reference proteome</keyword>
<evidence type="ECO:0000256" key="5">
    <source>
        <dbReference type="SAM" id="Phobius"/>
    </source>
</evidence>
<comment type="caution">
    <text evidence="6">The sequence shown here is derived from an EMBL/GenBank/DDBJ whole genome shotgun (WGS) entry which is preliminary data.</text>
</comment>
<proteinExistence type="predicted"/>
<evidence type="ECO:0000256" key="3">
    <source>
        <dbReference type="ARBA" id="ARBA00022989"/>
    </source>
</evidence>
<evidence type="ECO:0000313" key="6">
    <source>
        <dbReference type="EMBL" id="MCZ8517165.1"/>
    </source>
</evidence>
<dbReference type="SUPFAM" id="SSF161098">
    <property type="entry name" value="MetI-like"/>
    <property type="match status" value="1"/>
</dbReference>
<keyword evidence="4 5" id="KW-0472">Membrane</keyword>
<dbReference type="InterPro" id="IPR035906">
    <property type="entry name" value="MetI-like_sf"/>
</dbReference>
<dbReference type="RefSeq" id="WP_269885696.1">
    <property type="nucleotide sequence ID" value="NZ_JAQAGZ010000032.1"/>
</dbReference>
<gene>
    <name evidence="6" type="ORF">O9H85_33405</name>
</gene>
<dbReference type="PANTHER" id="PTHR43496:SF1">
    <property type="entry name" value="POLYGALACTURONAN_RHAMNOGALACTURONAN TRANSPORT SYSTEM PERMEASE PROTEIN YTEP"/>
    <property type="match status" value="1"/>
</dbReference>
<name>A0ABT4QKC8_9BACL</name>
<evidence type="ECO:0000256" key="4">
    <source>
        <dbReference type="ARBA" id="ARBA00023136"/>
    </source>
</evidence>
<keyword evidence="2 5" id="KW-0812">Transmembrane</keyword>
<feature type="transmembrane region" description="Helical" evidence="5">
    <location>
        <begin position="30"/>
        <end position="50"/>
    </location>
</feature>
<evidence type="ECO:0000256" key="1">
    <source>
        <dbReference type="ARBA" id="ARBA00004141"/>
    </source>
</evidence>
<reference evidence="6 7" key="1">
    <citation type="submission" date="2022-12" db="EMBL/GenBank/DDBJ databases">
        <title>Draft genome sequence of Paenibacillus sp. dW9.</title>
        <authorList>
            <person name="Choi E.-W."/>
            <person name="Kim D.-U."/>
        </authorList>
    </citation>
    <scope>NUCLEOTIDE SEQUENCE [LARGE SCALE GENOMIC DNA]</scope>
    <source>
        <strain evidence="7">dW9</strain>
    </source>
</reference>
<sequence>MASISTPVTSAEAARLRTVRRIDRKRLRQNVPILIMFLPVVLYFLIFRYAPMAGLIIAFKNYNFTDGIFGSPWVGLGNFRMLFTQPSTLQVIRNTFVLSVLQVVSDFLFRSCWRFC</sequence>
<dbReference type="EMBL" id="JAQAGZ010000032">
    <property type="protein sequence ID" value="MCZ8517165.1"/>
    <property type="molecule type" value="Genomic_DNA"/>
</dbReference>
<protein>
    <recommendedName>
        <fullName evidence="8">Sugar ABC transporter permease</fullName>
    </recommendedName>
</protein>
<dbReference type="PANTHER" id="PTHR43496">
    <property type="entry name" value="PROTEIN LPLB"/>
    <property type="match status" value="1"/>
</dbReference>
<evidence type="ECO:0000313" key="7">
    <source>
        <dbReference type="Proteomes" id="UP001527882"/>
    </source>
</evidence>
<evidence type="ECO:0008006" key="8">
    <source>
        <dbReference type="Google" id="ProtNLM"/>
    </source>
</evidence>
<dbReference type="Proteomes" id="UP001527882">
    <property type="component" value="Unassembled WGS sequence"/>
</dbReference>
<dbReference type="Gene3D" id="1.10.3720.10">
    <property type="entry name" value="MetI-like"/>
    <property type="match status" value="1"/>
</dbReference>
<organism evidence="6 7">
    <name type="scientific">Paenibacillus gyeongsangnamensis</name>
    <dbReference type="NCBI Taxonomy" id="3388067"/>
    <lineage>
        <taxon>Bacteria</taxon>
        <taxon>Bacillati</taxon>
        <taxon>Bacillota</taxon>
        <taxon>Bacilli</taxon>
        <taxon>Bacillales</taxon>
        <taxon>Paenibacillaceae</taxon>
        <taxon>Paenibacillus</taxon>
    </lineage>
</organism>
<keyword evidence="3 5" id="KW-1133">Transmembrane helix</keyword>
<evidence type="ECO:0000256" key="2">
    <source>
        <dbReference type="ARBA" id="ARBA00022692"/>
    </source>
</evidence>
<accession>A0ABT4QKC8</accession>
<comment type="subcellular location">
    <subcellularLocation>
        <location evidence="1">Membrane</location>
        <topology evidence="1">Multi-pass membrane protein</topology>
    </subcellularLocation>
</comment>